<name>A0A8R1ISX3_CAEJA</name>
<dbReference type="Proteomes" id="UP000005237">
    <property type="component" value="Unassembled WGS sequence"/>
</dbReference>
<organism evidence="1 2">
    <name type="scientific">Caenorhabditis japonica</name>
    <dbReference type="NCBI Taxonomy" id="281687"/>
    <lineage>
        <taxon>Eukaryota</taxon>
        <taxon>Metazoa</taxon>
        <taxon>Ecdysozoa</taxon>
        <taxon>Nematoda</taxon>
        <taxon>Chromadorea</taxon>
        <taxon>Rhabditida</taxon>
        <taxon>Rhabditina</taxon>
        <taxon>Rhabditomorpha</taxon>
        <taxon>Rhabditoidea</taxon>
        <taxon>Rhabditidae</taxon>
        <taxon>Peloderinae</taxon>
        <taxon>Caenorhabditis</taxon>
    </lineage>
</organism>
<dbReference type="EnsemblMetazoa" id="CJA37464.1">
    <property type="protein sequence ID" value="CJA37464.1"/>
    <property type="gene ID" value="WBGene00213311"/>
</dbReference>
<proteinExistence type="predicted"/>
<reference evidence="2" key="1">
    <citation type="submission" date="2010-08" db="EMBL/GenBank/DDBJ databases">
        <authorList>
            <consortium name="Caenorhabditis japonica Sequencing Consortium"/>
            <person name="Wilson R.K."/>
        </authorList>
    </citation>
    <scope>NUCLEOTIDE SEQUENCE [LARGE SCALE GENOMIC DNA]</scope>
    <source>
        <strain evidence="2">DF5081</strain>
    </source>
</reference>
<sequence>MKKVLSERREKERMSTECGLVEGYTVAAGQARSNEGGVENRYLGYIPEVNCSASEAFWKTVSSPVHGIAWSEEN</sequence>
<protein>
    <submittedName>
        <fullName evidence="1">Uncharacterized protein</fullName>
    </submittedName>
</protein>
<evidence type="ECO:0000313" key="2">
    <source>
        <dbReference type="Proteomes" id="UP000005237"/>
    </source>
</evidence>
<dbReference type="AlphaFoldDB" id="A0A8R1ISX3"/>
<keyword evidence="2" id="KW-1185">Reference proteome</keyword>
<reference evidence="1" key="2">
    <citation type="submission" date="2022-06" db="UniProtKB">
        <authorList>
            <consortium name="EnsemblMetazoa"/>
        </authorList>
    </citation>
    <scope>IDENTIFICATION</scope>
    <source>
        <strain evidence="1">DF5081</strain>
    </source>
</reference>
<evidence type="ECO:0000313" key="1">
    <source>
        <dbReference type="EnsemblMetazoa" id="CJA37464.1"/>
    </source>
</evidence>
<accession>A0A8R1ISX3</accession>